<evidence type="ECO:0000313" key="3">
    <source>
        <dbReference type="Proteomes" id="UP000037179"/>
    </source>
</evidence>
<dbReference type="AlphaFoldDB" id="A0ABC9Z6P5"/>
<protein>
    <submittedName>
        <fullName evidence="2">Uncharacterized protein</fullName>
    </submittedName>
</protein>
<dbReference type="Proteomes" id="UP000037179">
    <property type="component" value="Unassembled WGS sequence"/>
</dbReference>
<organism evidence="2 3">
    <name type="scientific">Nocardia seriolae</name>
    <dbReference type="NCBI Taxonomy" id="37332"/>
    <lineage>
        <taxon>Bacteria</taxon>
        <taxon>Bacillati</taxon>
        <taxon>Actinomycetota</taxon>
        <taxon>Actinomycetes</taxon>
        <taxon>Mycobacteriales</taxon>
        <taxon>Nocardiaceae</taxon>
        <taxon>Nocardia</taxon>
    </lineage>
</organism>
<feature type="region of interest" description="Disordered" evidence="1">
    <location>
        <begin position="1"/>
        <end position="56"/>
    </location>
</feature>
<comment type="caution">
    <text evidence="2">The sequence shown here is derived from an EMBL/GenBank/DDBJ whole genome shotgun (WGS) entry which is preliminary data.</text>
</comment>
<evidence type="ECO:0000313" key="2">
    <source>
        <dbReference type="EMBL" id="GAP33093.1"/>
    </source>
</evidence>
<gene>
    <name evidence="2" type="ORF">NSK11_contig00208-0010</name>
</gene>
<sequence>MPLRPSMALTGSENLRSGRVPGAPLAQSGTRGFNVGNPIGCNDGKPDRHGRIDSGP</sequence>
<reference evidence="3" key="1">
    <citation type="submission" date="2015-07" db="EMBL/GenBank/DDBJ databases">
        <title>Nocardia seriolae U-1 whole genome shotgun sequence.</title>
        <authorList>
            <person name="Imajoh M."/>
            <person name="Fukumoto Y."/>
            <person name="Sukeda M."/>
            <person name="Yamane J."/>
            <person name="Yamasaki K."/>
            <person name="Shimizu M."/>
            <person name="Ohnishi K."/>
            <person name="Oshima S."/>
        </authorList>
    </citation>
    <scope>NUCLEOTIDE SEQUENCE [LARGE SCALE GENOMIC DNA]</scope>
    <source>
        <strain evidence="3">U-1</strain>
    </source>
</reference>
<proteinExistence type="predicted"/>
<name>A0ABC9Z6P5_9NOCA</name>
<dbReference type="EMBL" id="BBYQ01000208">
    <property type="protein sequence ID" value="GAP33093.1"/>
    <property type="molecule type" value="Genomic_DNA"/>
</dbReference>
<keyword evidence="3" id="KW-1185">Reference proteome</keyword>
<evidence type="ECO:0000256" key="1">
    <source>
        <dbReference type="SAM" id="MobiDB-lite"/>
    </source>
</evidence>
<feature type="compositionally biased region" description="Basic and acidic residues" evidence="1">
    <location>
        <begin position="44"/>
        <end position="56"/>
    </location>
</feature>
<accession>A0ABC9Z6P5</accession>
<reference evidence="2 3" key="2">
    <citation type="journal article" date="2016" name="Genome Announc.">
        <title>Draft Genome Sequence of Erythromycin- and Oxytetracycline-Sensitive Nocardia seriolae Strain U-1 (NBRC 110359).</title>
        <authorList>
            <person name="Imajoh M."/>
            <person name="Sukeda M."/>
            <person name="Shimizu M."/>
            <person name="Yamane J."/>
            <person name="Ohnishi K."/>
            <person name="Oshima S."/>
        </authorList>
    </citation>
    <scope>NUCLEOTIDE SEQUENCE [LARGE SCALE GENOMIC DNA]</scope>
    <source>
        <strain evidence="2 3">U-1</strain>
    </source>
</reference>
<feature type="non-terminal residue" evidence="2">
    <location>
        <position position="56"/>
    </location>
</feature>